<sequence length="33" mass="3803">MDSYELIEEAKLPVEFTGVGDFEDFMEPDYGND</sequence>
<proteinExistence type="predicted"/>
<protein>
    <submittedName>
        <fullName evidence="1">Uncharacterized protein</fullName>
    </submittedName>
</protein>
<dbReference type="AlphaFoldDB" id="A0A927MX62"/>
<evidence type="ECO:0000313" key="2">
    <source>
        <dbReference type="Proteomes" id="UP000638648"/>
    </source>
</evidence>
<dbReference type="EMBL" id="JADBEM010000001">
    <property type="protein sequence ID" value="MBE1606923.1"/>
    <property type="molecule type" value="Genomic_DNA"/>
</dbReference>
<keyword evidence="2" id="KW-1185">Reference proteome</keyword>
<name>A0A927MX62_9ACTN</name>
<organism evidence="1 2">
    <name type="scientific">Actinopolymorpha pittospori</name>
    <dbReference type="NCBI Taxonomy" id="648752"/>
    <lineage>
        <taxon>Bacteria</taxon>
        <taxon>Bacillati</taxon>
        <taxon>Actinomycetota</taxon>
        <taxon>Actinomycetes</taxon>
        <taxon>Propionibacteriales</taxon>
        <taxon>Actinopolymorphaceae</taxon>
        <taxon>Actinopolymorpha</taxon>
    </lineage>
</organism>
<comment type="caution">
    <text evidence="1">The sequence shown here is derived from an EMBL/GenBank/DDBJ whole genome shotgun (WGS) entry which is preliminary data.</text>
</comment>
<evidence type="ECO:0000313" key="1">
    <source>
        <dbReference type="EMBL" id="MBE1606923.1"/>
    </source>
</evidence>
<reference evidence="1" key="1">
    <citation type="submission" date="2020-10" db="EMBL/GenBank/DDBJ databases">
        <title>Sequencing the genomes of 1000 actinobacteria strains.</title>
        <authorList>
            <person name="Klenk H.-P."/>
        </authorList>
    </citation>
    <scope>NUCLEOTIDE SEQUENCE</scope>
    <source>
        <strain evidence="1">DSM 45354</strain>
    </source>
</reference>
<gene>
    <name evidence="1" type="ORF">HEB94_003771</name>
</gene>
<dbReference type="Proteomes" id="UP000638648">
    <property type="component" value="Unassembled WGS sequence"/>
</dbReference>
<accession>A0A927MX62</accession>